<evidence type="ECO:0000256" key="3">
    <source>
        <dbReference type="ARBA" id="ARBA00005708"/>
    </source>
</evidence>
<dbReference type="EMBL" id="HF951689">
    <property type="protein sequence ID" value="CCW35738.1"/>
    <property type="molecule type" value="Genomic_DNA"/>
</dbReference>
<dbReference type="NCBIfam" id="TIGR00525">
    <property type="entry name" value="folB"/>
    <property type="match status" value="1"/>
</dbReference>
<protein>
    <recommendedName>
        <fullName evidence="6">7,8-dihydroneopterin aldolase</fullName>
        <ecNumber evidence="6">4.1.2.25</ecNumber>
    </recommendedName>
</protein>
<evidence type="ECO:0000259" key="7">
    <source>
        <dbReference type="SMART" id="SM00905"/>
    </source>
</evidence>
<dbReference type="Pfam" id="PF02152">
    <property type="entry name" value="FolB"/>
    <property type="match status" value="1"/>
</dbReference>
<dbReference type="GO" id="GO:0046654">
    <property type="term" value="P:tetrahydrofolate biosynthetic process"/>
    <property type="evidence" value="ECO:0007669"/>
    <property type="project" value="UniProtKB-UniRule"/>
</dbReference>
<gene>
    <name evidence="8" type="ORF">CCALI_01931</name>
</gene>
<dbReference type="InParanoid" id="S0EVE1"/>
<dbReference type="EC" id="4.1.2.25" evidence="6"/>
<dbReference type="InterPro" id="IPR006156">
    <property type="entry name" value="Dihydroneopterin_aldolase"/>
</dbReference>
<dbReference type="CDD" id="cd00534">
    <property type="entry name" value="DHNA_DHNTPE"/>
    <property type="match status" value="1"/>
</dbReference>
<dbReference type="PANTHER" id="PTHR42844">
    <property type="entry name" value="DIHYDRONEOPTERIN ALDOLASE 1-RELATED"/>
    <property type="match status" value="1"/>
</dbReference>
<dbReference type="KEGG" id="ccz:CCALI_01931"/>
<dbReference type="STRING" id="454171.CP488_02163"/>
<dbReference type="RefSeq" id="WP_016483263.1">
    <property type="nucleotide sequence ID" value="NC_021487.1"/>
</dbReference>
<dbReference type="SMART" id="SM00905">
    <property type="entry name" value="FolB"/>
    <property type="match status" value="1"/>
</dbReference>
<dbReference type="HOGENOM" id="CLU_112632_1_1_0"/>
<comment type="pathway">
    <text evidence="2 6">Cofactor biosynthesis; tetrahydrofolate biosynthesis; 2-amino-4-hydroxy-6-hydroxymethyl-7,8-dihydropteridine diphosphate from 7,8-dihydroneopterin triphosphate: step 3/4.</text>
</comment>
<comment type="function">
    <text evidence="6">Catalyzes the conversion of 7,8-dihydroneopterin to 6-hydroxymethyl-7,8-dihydropterin.</text>
</comment>
<dbReference type="NCBIfam" id="TIGR00526">
    <property type="entry name" value="folB_dom"/>
    <property type="match status" value="1"/>
</dbReference>
<dbReference type="InterPro" id="IPR043133">
    <property type="entry name" value="GTP-CH-I_C/QueF"/>
</dbReference>
<evidence type="ECO:0000256" key="4">
    <source>
        <dbReference type="ARBA" id="ARBA00022909"/>
    </source>
</evidence>
<reference evidence="9" key="1">
    <citation type="submission" date="2013-03" db="EMBL/GenBank/DDBJ databases">
        <title>Genome sequence of Chthonomonas calidirosea, the first sequenced genome from the Armatimonadetes phylum (formally candidate division OP10).</title>
        <authorList>
            <person name="Lee K.C.Y."/>
            <person name="Morgan X.C."/>
            <person name="Dunfield P.F."/>
            <person name="Tamas I."/>
            <person name="Houghton K.M."/>
            <person name="Vyssotski M."/>
            <person name="Ryan J.L.J."/>
            <person name="Lagutin K."/>
            <person name="McDonald I.R."/>
            <person name="Stott M.B."/>
        </authorList>
    </citation>
    <scope>NUCLEOTIDE SEQUENCE [LARGE SCALE GENOMIC DNA]</scope>
    <source>
        <strain evidence="9">DSM 23976 / ICMP 18418 / T49</strain>
    </source>
</reference>
<sequence>MNEDTIFIEGLELYAYHGVPEAEREIGHRYRIDARLRLDLREAGKTDSIRSTVDYASVAQTIVETATKERFLLVEALAETLCNRLLEGFPTVEEVTLTVRKVLPPFPCVVASVGVEITRRRT</sequence>
<organism evidence="8 9">
    <name type="scientific">Chthonomonas calidirosea (strain DSM 23976 / ICMP 18418 / T49)</name>
    <dbReference type="NCBI Taxonomy" id="1303518"/>
    <lineage>
        <taxon>Bacteria</taxon>
        <taxon>Bacillati</taxon>
        <taxon>Armatimonadota</taxon>
        <taxon>Chthonomonadia</taxon>
        <taxon>Chthonomonadales</taxon>
        <taxon>Chthonomonadaceae</taxon>
        <taxon>Chthonomonas</taxon>
    </lineage>
</organism>
<dbReference type="SUPFAM" id="SSF55620">
    <property type="entry name" value="Tetrahydrobiopterin biosynthesis enzymes-like"/>
    <property type="match status" value="1"/>
</dbReference>
<keyword evidence="5 6" id="KW-0456">Lyase</keyword>
<name>S0EVE1_CHTCT</name>
<dbReference type="Proteomes" id="UP000014227">
    <property type="component" value="Chromosome I"/>
</dbReference>
<evidence type="ECO:0000256" key="5">
    <source>
        <dbReference type="ARBA" id="ARBA00023239"/>
    </source>
</evidence>
<accession>S0EVE1</accession>
<dbReference type="PATRIC" id="fig|1303518.3.peg.1986"/>
<dbReference type="FunCoup" id="S0EVE1">
    <property type="interactions" value="168"/>
</dbReference>
<evidence type="ECO:0000256" key="1">
    <source>
        <dbReference type="ARBA" id="ARBA00001353"/>
    </source>
</evidence>
<feature type="domain" description="Dihydroneopterin aldolase/epimerase" evidence="7">
    <location>
        <begin position="6"/>
        <end position="119"/>
    </location>
</feature>
<dbReference type="eggNOG" id="COG1539">
    <property type="taxonomic scope" value="Bacteria"/>
</dbReference>
<evidence type="ECO:0000256" key="2">
    <source>
        <dbReference type="ARBA" id="ARBA00005013"/>
    </source>
</evidence>
<dbReference type="PANTHER" id="PTHR42844:SF1">
    <property type="entry name" value="DIHYDRONEOPTERIN ALDOLASE 1-RELATED"/>
    <property type="match status" value="1"/>
</dbReference>
<comment type="similarity">
    <text evidence="3 6">Belongs to the DHNA family.</text>
</comment>
<keyword evidence="9" id="KW-1185">Reference proteome</keyword>
<dbReference type="InterPro" id="IPR006157">
    <property type="entry name" value="FolB_dom"/>
</dbReference>
<keyword evidence="4 6" id="KW-0289">Folate biosynthesis</keyword>
<evidence type="ECO:0000313" key="8">
    <source>
        <dbReference type="EMBL" id="CCW35738.1"/>
    </source>
</evidence>
<proteinExistence type="inferred from homology"/>
<dbReference type="GO" id="GO:0046656">
    <property type="term" value="P:folic acid biosynthetic process"/>
    <property type="evidence" value="ECO:0007669"/>
    <property type="project" value="UniProtKB-UniRule"/>
</dbReference>
<comment type="catalytic activity">
    <reaction evidence="1 6">
        <text>7,8-dihydroneopterin = 6-hydroxymethyl-7,8-dihydropterin + glycolaldehyde</text>
        <dbReference type="Rhea" id="RHEA:10540"/>
        <dbReference type="ChEBI" id="CHEBI:17001"/>
        <dbReference type="ChEBI" id="CHEBI:17071"/>
        <dbReference type="ChEBI" id="CHEBI:44841"/>
        <dbReference type="EC" id="4.1.2.25"/>
    </reaction>
</comment>
<dbReference type="GO" id="GO:0004150">
    <property type="term" value="F:dihydroneopterin aldolase activity"/>
    <property type="evidence" value="ECO:0007669"/>
    <property type="project" value="UniProtKB-UniRule"/>
</dbReference>
<evidence type="ECO:0000256" key="6">
    <source>
        <dbReference type="RuleBase" id="RU362079"/>
    </source>
</evidence>
<evidence type="ECO:0000313" key="9">
    <source>
        <dbReference type="Proteomes" id="UP000014227"/>
    </source>
</evidence>
<dbReference type="Gene3D" id="3.30.1130.10">
    <property type="match status" value="1"/>
</dbReference>
<dbReference type="GO" id="GO:0005737">
    <property type="term" value="C:cytoplasm"/>
    <property type="evidence" value="ECO:0007669"/>
    <property type="project" value="TreeGrafter"/>
</dbReference>
<dbReference type="AlphaFoldDB" id="S0EVE1"/>
<dbReference type="UniPathway" id="UPA00077">
    <property type="reaction ID" value="UER00154"/>
</dbReference>